<name>A0AC34FH25_9BILA</name>
<sequence length="241" mass="27122">MTANADKFPKGLPNNSPVILVIGGPGSNKTIMAQRIAKKYDGFIYLSMGELLRRKVQQNSDDELWQRIGRKMDSGETIPLQICREVIYTAMHEQGSGTMHEQGSGSWGYCIEGYPRTQRQLEDLEQQLGRLDVALLIDCTEQYCKDNITKRHKEGLENGNERKDDNEEIVATRLSLFKQNTLPMLKNLDDKGKLRVIDGDNLNLDNVFKEVTNAIDNSIFIQESEGGKSLNSSKHGSVDET</sequence>
<dbReference type="Proteomes" id="UP000887579">
    <property type="component" value="Unplaced"/>
</dbReference>
<protein>
    <submittedName>
        <fullName evidence="2">Adenylate kinase</fullName>
    </submittedName>
</protein>
<organism evidence="1 2">
    <name type="scientific">Panagrolaimus sp. ES5</name>
    <dbReference type="NCBI Taxonomy" id="591445"/>
    <lineage>
        <taxon>Eukaryota</taxon>
        <taxon>Metazoa</taxon>
        <taxon>Ecdysozoa</taxon>
        <taxon>Nematoda</taxon>
        <taxon>Chromadorea</taxon>
        <taxon>Rhabditida</taxon>
        <taxon>Tylenchina</taxon>
        <taxon>Panagrolaimomorpha</taxon>
        <taxon>Panagrolaimoidea</taxon>
        <taxon>Panagrolaimidae</taxon>
        <taxon>Panagrolaimus</taxon>
    </lineage>
</organism>
<evidence type="ECO:0000313" key="2">
    <source>
        <dbReference type="WBParaSite" id="ES5_v2.g16564.t1"/>
    </source>
</evidence>
<evidence type="ECO:0000313" key="1">
    <source>
        <dbReference type="Proteomes" id="UP000887579"/>
    </source>
</evidence>
<proteinExistence type="predicted"/>
<reference evidence="2" key="1">
    <citation type="submission" date="2022-11" db="UniProtKB">
        <authorList>
            <consortium name="WormBaseParasite"/>
        </authorList>
    </citation>
    <scope>IDENTIFICATION</scope>
</reference>
<accession>A0AC34FH25</accession>
<dbReference type="WBParaSite" id="ES5_v2.g16564.t1">
    <property type="protein sequence ID" value="ES5_v2.g16564.t1"/>
    <property type="gene ID" value="ES5_v2.g16564"/>
</dbReference>